<dbReference type="Proteomes" id="UP001151760">
    <property type="component" value="Unassembled WGS sequence"/>
</dbReference>
<keyword evidence="3" id="KW-1185">Reference proteome</keyword>
<feature type="compositionally biased region" description="Polar residues" evidence="1">
    <location>
        <begin position="32"/>
        <end position="61"/>
    </location>
</feature>
<proteinExistence type="predicted"/>
<name>A0ABQ5D0U7_9ASTR</name>
<protein>
    <submittedName>
        <fullName evidence="2">Uncharacterized protein</fullName>
    </submittedName>
</protein>
<gene>
    <name evidence="2" type="ORF">Tco_0922247</name>
</gene>
<evidence type="ECO:0000313" key="3">
    <source>
        <dbReference type="Proteomes" id="UP001151760"/>
    </source>
</evidence>
<evidence type="ECO:0000313" key="2">
    <source>
        <dbReference type="EMBL" id="GJT31828.1"/>
    </source>
</evidence>
<accession>A0ABQ5D0U7</accession>
<comment type="caution">
    <text evidence="2">The sequence shown here is derived from an EMBL/GenBank/DDBJ whole genome shotgun (WGS) entry which is preliminary data.</text>
</comment>
<reference evidence="2" key="2">
    <citation type="submission" date="2022-01" db="EMBL/GenBank/DDBJ databases">
        <authorList>
            <person name="Yamashiro T."/>
            <person name="Shiraishi A."/>
            <person name="Satake H."/>
            <person name="Nakayama K."/>
        </authorList>
    </citation>
    <scope>NUCLEOTIDE SEQUENCE</scope>
</reference>
<organism evidence="2 3">
    <name type="scientific">Tanacetum coccineum</name>
    <dbReference type="NCBI Taxonomy" id="301880"/>
    <lineage>
        <taxon>Eukaryota</taxon>
        <taxon>Viridiplantae</taxon>
        <taxon>Streptophyta</taxon>
        <taxon>Embryophyta</taxon>
        <taxon>Tracheophyta</taxon>
        <taxon>Spermatophyta</taxon>
        <taxon>Magnoliopsida</taxon>
        <taxon>eudicotyledons</taxon>
        <taxon>Gunneridae</taxon>
        <taxon>Pentapetalae</taxon>
        <taxon>asterids</taxon>
        <taxon>campanulids</taxon>
        <taxon>Asterales</taxon>
        <taxon>Asteraceae</taxon>
        <taxon>Asteroideae</taxon>
        <taxon>Anthemideae</taxon>
        <taxon>Anthemidinae</taxon>
        <taxon>Tanacetum</taxon>
    </lineage>
</organism>
<feature type="compositionally biased region" description="Low complexity" evidence="1">
    <location>
        <begin position="7"/>
        <end position="20"/>
    </location>
</feature>
<reference evidence="2" key="1">
    <citation type="journal article" date="2022" name="Int. J. Mol. Sci.">
        <title>Draft Genome of Tanacetum Coccineum: Genomic Comparison of Closely Related Tanacetum-Family Plants.</title>
        <authorList>
            <person name="Yamashiro T."/>
            <person name="Shiraishi A."/>
            <person name="Nakayama K."/>
            <person name="Satake H."/>
        </authorList>
    </citation>
    <scope>NUCLEOTIDE SEQUENCE</scope>
</reference>
<evidence type="ECO:0000256" key="1">
    <source>
        <dbReference type="SAM" id="MobiDB-lite"/>
    </source>
</evidence>
<dbReference type="EMBL" id="BQNB010014739">
    <property type="protein sequence ID" value="GJT31828.1"/>
    <property type="molecule type" value="Genomic_DNA"/>
</dbReference>
<feature type="region of interest" description="Disordered" evidence="1">
    <location>
        <begin position="1"/>
        <end position="64"/>
    </location>
</feature>
<sequence>MPKARHSVSSSSAHHYGSLSHHGDDDKDDGTSRASTSSPTTFLNSFSPLNYQRYNIPTPSQQDDDLLFERQTALLNET</sequence>
<feature type="compositionally biased region" description="Basic and acidic residues" evidence="1">
    <location>
        <begin position="21"/>
        <end position="31"/>
    </location>
</feature>